<dbReference type="UniPathway" id="UPA00637"/>
<comment type="similarity">
    <text evidence="3">Belongs to the OpgD/OpgG family.</text>
</comment>
<evidence type="ECO:0000256" key="2">
    <source>
        <dbReference type="ARBA" id="ARBA00005001"/>
    </source>
</evidence>
<dbReference type="GO" id="GO:0051274">
    <property type="term" value="P:beta-glucan biosynthetic process"/>
    <property type="evidence" value="ECO:0007669"/>
    <property type="project" value="TreeGrafter"/>
</dbReference>
<reference evidence="6 7" key="1">
    <citation type="submission" date="2019-11" db="EMBL/GenBank/DDBJ databases">
        <title>Identification of a novel strain.</title>
        <authorList>
            <person name="Xu Q."/>
            <person name="Wang G."/>
        </authorList>
    </citation>
    <scope>NUCLEOTIDE SEQUENCE [LARGE SCALE GENOMIC DNA]</scope>
    <source>
        <strain evidence="7">xq</strain>
    </source>
</reference>
<dbReference type="PIRSF" id="PIRSF006281">
    <property type="entry name" value="MdoG"/>
    <property type="match status" value="1"/>
</dbReference>
<evidence type="ECO:0000256" key="3">
    <source>
        <dbReference type="ARBA" id="ARBA00009284"/>
    </source>
</evidence>
<dbReference type="InterPro" id="IPR011013">
    <property type="entry name" value="Gal_mutarotase_sf_dom"/>
</dbReference>
<dbReference type="Gene3D" id="2.70.98.10">
    <property type="match status" value="1"/>
</dbReference>
<dbReference type="AlphaFoldDB" id="A0A6I3KGF4"/>
<dbReference type="SUPFAM" id="SSF81296">
    <property type="entry name" value="E set domains"/>
    <property type="match status" value="1"/>
</dbReference>
<organism evidence="6 7">
    <name type="scientific">Hyphomicrobium album</name>
    <dbReference type="NCBI Taxonomy" id="2665159"/>
    <lineage>
        <taxon>Bacteria</taxon>
        <taxon>Pseudomonadati</taxon>
        <taxon>Pseudomonadota</taxon>
        <taxon>Alphaproteobacteria</taxon>
        <taxon>Hyphomicrobiales</taxon>
        <taxon>Hyphomicrobiaceae</taxon>
        <taxon>Hyphomicrobium</taxon>
    </lineage>
</organism>
<dbReference type="Pfam" id="PF04349">
    <property type="entry name" value="MdoG"/>
    <property type="match status" value="1"/>
</dbReference>
<accession>A0A6I3KGF4</accession>
<gene>
    <name evidence="6" type="ORF">GIW81_10320</name>
</gene>
<evidence type="ECO:0000259" key="5">
    <source>
        <dbReference type="Pfam" id="PF04349"/>
    </source>
</evidence>
<feature type="domain" description="Glucan biosynthesis periplasmic MdoG C-terminal" evidence="5">
    <location>
        <begin position="46"/>
        <end position="523"/>
    </location>
</feature>
<protein>
    <submittedName>
        <fullName evidence="6">Glucan biosynthesis protein D</fullName>
    </submittedName>
</protein>
<dbReference type="PANTHER" id="PTHR30504:SF2">
    <property type="entry name" value="GLUCANS BIOSYNTHESIS PROTEIN G"/>
    <property type="match status" value="1"/>
</dbReference>
<dbReference type="GO" id="GO:0003824">
    <property type="term" value="F:catalytic activity"/>
    <property type="evidence" value="ECO:0007669"/>
    <property type="project" value="InterPro"/>
</dbReference>
<dbReference type="Gene3D" id="2.60.40.10">
    <property type="entry name" value="Immunoglobulins"/>
    <property type="match status" value="1"/>
</dbReference>
<comment type="subcellular location">
    <subcellularLocation>
        <location evidence="1">Periplasm</location>
    </subcellularLocation>
</comment>
<dbReference type="InterPro" id="IPR014756">
    <property type="entry name" value="Ig_E-set"/>
</dbReference>
<dbReference type="GO" id="GO:0030288">
    <property type="term" value="C:outer membrane-bounded periplasmic space"/>
    <property type="evidence" value="ECO:0007669"/>
    <property type="project" value="TreeGrafter"/>
</dbReference>
<dbReference type="InterPro" id="IPR013783">
    <property type="entry name" value="Ig-like_fold"/>
</dbReference>
<evidence type="ECO:0000313" key="7">
    <source>
        <dbReference type="Proteomes" id="UP000440694"/>
    </source>
</evidence>
<sequence>MVHRRTFLATGLAALATLRSDLALSRGQLQVAERHAAPASESATAALVRKRAQELSLRDFEPPRETLAPSLAGMGYDEYRDLRFRPERAIWRGEELGFELQFFPSAYIYRAPVEIFLVEKGSIRLLNADRALFDFGPQHGKVPLQAPLSFSGFRIHAPLNRPNYYDELLTFQGSSYFRALGRNHSYGLSARALALNTDGPEPEEFPLFRSFWIERPKDQSSITVYGLLDGQSITGAYTFVIVPGAQTAMHVDAHLFPRRDLSKVGFAPLTSMFLKDTHDSDGPMDFRPAIHDSDGFAAWNGRDEHLWRPLVSPSEVQSSCLRDSRPKGFGLIQRDRTFNGYQDLEARYQDRPSAWVEPKDSWGNGCAQLIEIPTQAEYFDNIVAFWRPDAPLRAGQEYSIDYRLTWCDDVPAWNGYRVGKTRVGVGSRPETVRFVVDFHDWRSSKLEQVASVGVSDVPLRPLPEAVISSSAGVIGKPLVQRNPDIGGVRATFEFNPQGRKESELRLSLVAEGEPTSEVWLFRWRQ</sequence>
<dbReference type="SUPFAM" id="SSF74650">
    <property type="entry name" value="Galactose mutarotase-like"/>
    <property type="match status" value="1"/>
</dbReference>
<dbReference type="EMBL" id="WMBQ01000001">
    <property type="protein sequence ID" value="MTD94725.1"/>
    <property type="molecule type" value="Genomic_DNA"/>
</dbReference>
<evidence type="ECO:0000256" key="1">
    <source>
        <dbReference type="ARBA" id="ARBA00004418"/>
    </source>
</evidence>
<name>A0A6I3KGF4_9HYPH</name>
<keyword evidence="7" id="KW-1185">Reference proteome</keyword>
<evidence type="ECO:0000256" key="4">
    <source>
        <dbReference type="ARBA" id="ARBA00022764"/>
    </source>
</evidence>
<comment type="pathway">
    <text evidence="2">Glycan metabolism; osmoregulated periplasmic glucan (OPG) biosynthesis.</text>
</comment>
<keyword evidence="4" id="KW-0574">Periplasm</keyword>
<comment type="caution">
    <text evidence="6">The sequence shown here is derived from an EMBL/GenBank/DDBJ whole genome shotgun (WGS) entry which is preliminary data.</text>
</comment>
<dbReference type="Proteomes" id="UP000440694">
    <property type="component" value="Unassembled WGS sequence"/>
</dbReference>
<dbReference type="InterPro" id="IPR007444">
    <property type="entry name" value="Glucan_biosyn_MdoG_C"/>
</dbReference>
<dbReference type="InterPro" id="IPR014718">
    <property type="entry name" value="GH-type_carb-bd"/>
</dbReference>
<proteinExistence type="inferred from homology"/>
<dbReference type="InterPro" id="IPR014438">
    <property type="entry name" value="Glucan_biosyn_MdoG/MdoD"/>
</dbReference>
<evidence type="ECO:0000313" key="6">
    <source>
        <dbReference type="EMBL" id="MTD94725.1"/>
    </source>
</evidence>
<dbReference type="PANTHER" id="PTHR30504">
    <property type="entry name" value="GLUCANS BIOSYNTHESIS PROTEIN"/>
    <property type="match status" value="1"/>
</dbReference>
<dbReference type="GO" id="GO:0030246">
    <property type="term" value="F:carbohydrate binding"/>
    <property type="evidence" value="ECO:0007669"/>
    <property type="project" value="InterPro"/>
</dbReference>